<proteinExistence type="predicted"/>
<organism evidence="2 3">
    <name type="scientific">Erysiphe pulchra</name>
    <dbReference type="NCBI Taxonomy" id="225359"/>
    <lineage>
        <taxon>Eukaryota</taxon>
        <taxon>Fungi</taxon>
        <taxon>Dikarya</taxon>
        <taxon>Ascomycota</taxon>
        <taxon>Pezizomycotina</taxon>
        <taxon>Leotiomycetes</taxon>
        <taxon>Erysiphales</taxon>
        <taxon>Erysiphaceae</taxon>
        <taxon>Erysiphe</taxon>
    </lineage>
</organism>
<evidence type="ECO:0000313" key="3">
    <source>
        <dbReference type="Proteomes" id="UP000237438"/>
    </source>
</evidence>
<dbReference type="Proteomes" id="UP000237438">
    <property type="component" value="Unassembled WGS sequence"/>
</dbReference>
<accession>A0A2S4PJL4</accession>
<comment type="caution">
    <text evidence="2">The sequence shown here is derived from an EMBL/GenBank/DDBJ whole genome shotgun (WGS) entry which is preliminary data.</text>
</comment>
<feature type="region of interest" description="Disordered" evidence="1">
    <location>
        <begin position="93"/>
        <end position="112"/>
    </location>
</feature>
<dbReference type="EMBL" id="PEDP01003515">
    <property type="protein sequence ID" value="POS82242.1"/>
    <property type="molecule type" value="Genomic_DNA"/>
</dbReference>
<evidence type="ECO:0000256" key="1">
    <source>
        <dbReference type="SAM" id="MobiDB-lite"/>
    </source>
</evidence>
<dbReference type="OrthoDB" id="4364246at2759"/>
<feature type="compositionally biased region" description="Polar residues" evidence="1">
    <location>
        <begin position="99"/>
        <end position="112"/>
    </location>
</feature>
<dbReference type="AlphaFoldDB" id="A0A2S4PJL4"/>
<protein>
    <submittedName>
        <fullName evidence="2">Uncharacterized protein</fullName>
    </submittedName>
</protein>
<name>A0A2S4PJL4_9PEZI</name>
<reference evidence="2 3" key="1">
    <citation type="submission" date="2017-10" db="EMBL/GenBank/DDBJ databases">
        <title>Development of genomic resources for the powdery mildew, Erysiphe pulchra.</title>
        <authorList>
            <person name="Wadl P.A."/>
            <person name="Mack B.M."/>
            <person name="Moore G."/>
            <person name="Beltz S.B."/>
        </authorList>
    </citation>
    <scope>NUCLEOTIDE SEQUENCE [LARGE SCALE GENOMIC DNA]</scope>
    <source>
        <strain evidence="2">Cflorida</strain>
    </source>
</reference>
<gene>
    <name evidence="2" type="ORF">EPUL_004705</name>
</gene>
<keyword evidence="3" id="KW-1185">Reference proteome</keyword>
<dbReference type="STRING" id="225359.A0A2S4PJL4"/>
<sequence length="256" mass="29246">MTVPQSRLALQLRDFIVSNHIYVDDIDEETKVQIRRAAEEAEENVPVGVTKRKGKPRRSIAPQFPVECSSSREAFQKAVNKFEAGIYALGSGKPCDASPSRSTPAPSINPTPIIRNLSTEPSPLILHGENTTRNNFASNSNDFSMLIIPRQVTSLFDRIDKLDEHNWATWKYYIKYNMEMCNLWEIVTGDEQRPDGYCVEETKQWIRRDKIARILIKNLLNSKDYVQVQHIEHAAGIRNLENFDGTTPINRSTRKS</sequence>
<evidence type="ECO:0000313" key="2">
    <source>
        <dbReference type="EMBL" id="POS82242.1"/>
    </source>
</evidence>